<evidence type="ECO:0000256" key="4">
    <source>
        <dbReference type="ARBA" id="ARBA00022519"/>
    </source>
</evidence>
<proteinExistence type="inferred from homology"/>
<feature type="transmembrane region" description="Helical" evidence="9">
    <location>
        <begin position="178"/>
        <end position="198"/>
    </location>
</feature>
<evidence type="ECO:0000256" key="5">
    <source>
        <dbReference type="ARBA" id="ARBA00022692"/>
    </source>
</evidence>
<evidence type="ECO:0000313" key="12">
    <source>
        <dbReference type="EMBL" id="QBX34380.1"/>
    </source>
</evidence>
<keyword evidence="5 9" id="KW-0812">Transmembrane</keyword>
<dbReference type="GO" id="GO:0022857">
    <property type="term" value="F:transmembrane transporter activity"/>
    <property type="evidence" value="ECO:0007669"/>
    <property type="project" value="UniProtKB-UniRule"/>
</dbReference>
<keyword evidence="7 9" id="KW-0472">Membrane</keyword>
<evidence type="ECO:0000256" key="1">
    <source>
        <dbReference type="ARBA" id="ARBA00004429"/>
    </source>
</evidence>
<comment type="function">
    <text evidence="9">Part of the tripartite ATP-independent periplasmic (TRAP) transport system.</text>
</comment>
<evidence type="ECO:0000256" key="10">
    <source>
        <dbReference type="SAM" id="MobiDB-lite"/>
    </source>
</evidence>
<comment type="subcellular location">
    <subcellularLocation>
        <location evidence="1 9">Cell inner membrane</location>
        <topology evidence="1 9">Multi-pass membrane protein</topology>
    </subcellularLocation>
</comment>
<name>A0A4P7HL47_9RHOB</name>
<comment type="similarity">
    <text evidence="8 9">Belongs to the TRAP transporter small permease family.</text>
</comment>
<dbReference type="KEGG" id="plia:E4191_06395"/>
<comment type="subunit">
    <text evidence="9">The complex comprises the extracytoplasmic solute receptor protein and the two transmembrane proteins.</text>
</comment>
<dbReference type="AlphaFoldDB" id="A0A4P7HL47"/>
<sequence>MTRDVDPGGPGPHDAPPNTTTVDAEILAAAEATQAQDDIDDGLYESGLPGPLGLIDKVIARMEAFALAFGVLAMAAMTVANVVGRFVFGQSLYFAEEVNQGLIVLITFAGISYAARHGRHIRMSAITDALPFRARKAMMVMISTVTAVLLLALSWYALSYVMTTAGRGRVLPALSIPQWWVLVWVPAGLFLTGLQYALTALKNLTDPEIWLSTATRDGYDLPHKDSAP</sequence>
<feature type="domain" description="Tripartite ATP-independent periplasmic transporters DctQ component" evidence="11">
    <location>
        <begin position="74"/>
        <end position="204"/>
    </location>
</feature>
<evidence type="ECO:0000256" key="9">
    <source>
        <dbReference type="RuleBase" id="RU369079"/>
    </source>
</evidence>
<accession>A0A4P7HL47</accession>
<dbReference type="EMBL" id="CP038439">
    <property type="protein sequence ID" value="QBX34380.1"/>
    <property type="molecule type" value="Genomic_DNA"/>
</dbReference>
<dbReference type="Proteomes" id="UP000296374">
    <property type="component" value="Chromosome"/>
</dbReference>
<dbReference type="Pfam" id="PF04290">
    <property type="entry name" value="DctQ"/>
    <property type="match status" value="1"/>
</dbReference>
<dbReference type="RefSeq" id="WP_135312669.1">
    <property type="nucleotide sequence ID" value="NZ_CP038439.1"/>
</dbReference>
<dbReference type="InterPro" id="IPR055348">
    <property type="entry name" value="DctQ"/>
</dbReference>
<keyword evidence="6 9" id="KW-1133">Transmembrane helix</keyword>
<feature type="transmembrane region" description="Helical" evidence="9">
    <location>
        <begin position="64"/>
        <end position="88"/>
    </location>
</feature>
<dbReference type="PANTHER" id="PTHR35011:SF2">
    <property type="entry name" value="2,3-DIKETO-L-GULONATE TRAP TRANSPORTER SMALL PERMEASE PROTEIN YIAM"/>
    <property type="match status" value="1"/>
</dbReference>
<keyword evidence="2 9" id="KW-0813">Transport</keyword>
<evidence type="ECO:0000256" key="7">
    <source>
        <dbReference type="ARBA" id="ARBA00023136"/>
    </source>
</evidence>
<feature type="transmembrane region" description="Helical" evidence="9">
    <location>
        <begin position="100"/>
        <end position="116"/>
    </location>
</feature>
<keyword evidence="4 9" id="KW-0997">Cell inner membrane</keyword>
<feature type="region of interest" description="Disordered" evidence="10">
    <location>
        <begin position="1"/>
        <end position="20"/>
    </location>
</feature>
<dbReference type="PANTHER" id="PTHR35011">
    <property type="entry name" value="2,3-DIKETO-L-GULONATE TRAP TRANSPORTER SMALL PERMEASE PROTEIN YIAM"/>
    <property type="match status" value="1"/>
</dbReference>
<feature type="transmembrane region" description="Helical" evidence="9">
    <location>
        <begin position="137"/>
        <end position="158"/>
    </location>
</feature>
<evidence type="ECO:0000256" key="8">
    <source>
        <dbReference type="ARBA" id="ARBA00038436"/>
    </source>
</evidence>
<dbReference type="GO" id="GO:0015740">
    <property type="term" value="P:C4-dicarboxylate transport"/>
    <property type="evidence" value="ECO:0007669"/>
    <property type="project" value="TreeGrafter"/>
</dbReference>
<protein>
    <recommendedName>
        <fullName evidence="9">TRAP transporter small permease protein</fullName>
    </recommendedName>
</protein>
<evidence type="ECO:0000256" key="2">
    <source>
        <dbReference type="ARBA" id="ARBA00022448"/>
    </source>
</evidence>
<keyword evidence="3" id="KW-1003">Cell membrane</keyword>
<gene>
    <name evidence="12" type="ORF">E4191_06395</name>
</gene>
<evidence type="ECO:0000259" key="11">
    <source>
        <dbReference type="Pfam" id="PF04290"/>
    </source>
</evidence>
<organism evidence="12 13">
    <name type="scientific">Paracoccus liaowanqingii</name>
    <dbReference type="NCBI Taxonomy" id="2560053"/>
    <lineage>
        <taxon>Bacteria</taxon>
        <taxon>Pseudomonadati</taxon>
        <taxon>Pseudomonadota</taxon>
        <taxon>Alphaproteobacteria</taxon>
        <taxon>Rhodobacterales</taxon>
        <taxon>Paracoccaceae</taxon>
        <taxon>Paracoccus</taxon>
    </lineage>
</organism>
<dbReference type="InterPro" id="IPR007387">
    <property type="entry name" value="TRAP_DctQ"/>
</dbReference>
<dbReference type="GO" id="GO:0005886">
    <property type="term" value="C:plasma membrane"/>
    <property type="evidence" value="ECO:0007669"/>
    <property type="project" value="UniProtKB-SubCell"/>
</dbReference>
<evidence type="ECO:0000256" key="3">
    <source>
        <dbReference type="ARBA" id="ARBA00022475"/>
    </source>
</evidence>
<evidence type="ECO:0000256" key="6">
    <source>
        <dbReference type="ARBA" id="ARBA00022989"/>
    </source>
</evidence>
<reference evidence="13" key="1">
    <citation type="submission" date="2019-03" db="EMBL/GenBank/DDBJ databases">
        <authorList>
            <person name="Li J."/>
        </authorList>
    </citation>
    <scope>NUCLEOTIDE SEQUENCE [LARGE SCALE GENOMIC DNA]</scope>
    <source>
        <strain evidence="13">2251</strain>
    </source>
</reference>
<evidence type="ECO:0000313" key="13">
    <source>
        <dbReference type="Proteomes" id="UP000296374"/>
    </source>
</evidence>